<dbReference type="GO" id="GO:0016787">
    <property type="term" value="F:hydrolase activity"/>
    <property type="evidence" value="ECO:0007669"/>
    <property type="project" value="InterPro"/>
</dbReference>
<evidence type="ECO:0000313" key="1">
    <source>
        <dbReference type="EMBL" id="KAL0512134.1"/>
    </source>
</evidence>
<dbReference type="Pfam" id="PF01546">
    <property type="entry name" value="Peptidase_M20"/>
    <property type="match status" value="1"/>
</dbReference>
<sequence length="168" mass="17750">MHSWQVAPSPQMKSCGAGAVTSATSCSPRSARRPSTATLLWRGLVPVDEHGAARTHFCGGGPCWGRGGSGAGPAVALRADIDAKPQSEEADLPFKSRVPGVTPVCGYDAHTAMLLGVAKAQCALAREIKDTVRLIFQHKEELPSNCAMELMKAGVLDGVRRIFDMHVS</sequence>
<dbReference type="SUPFAM" id="SSF53187">
    <property type="entry name" value="Zn-dependent exopeptidases"/>
    <property type="match status" value="1"/>
</dbReference>
<dbReference type="AlphaFoldDB" id="A0AAW3AT53"/>
<accession>A0AAW3AT53</accession>
<protein>
    <submittedName>
        <fullName evidence="1">Peptidase family M20/M25/M40</fullName>
    </submittedName>
</protein>
<evidence type="ECO:0000313" key="2">
    <source>
        <dbReference type="Proteomes" id="UP001482455"/>
    </source>
</evidence>
<dbReference type="EMBL" id="JBAMZL010000013">
    <property type="protein sequence ID" value="KAL0512134.1"/>
    <property type="molecule type" value="Genomic_DNA"/>
</dbReference>
<dbReference type="Proteomes" id="UP001482455">
    <property type="component" value="Unassembled WGS sequence"/>
</dbReference>
<comment type="caution">
    <text evidence="1">The sequence shown here is derived from an EMBL/GenBank/DDBJ whole genome shotgun (WGS) entry which is preliminary data.</text>
</comment>
<gene>
    <name evidence="1" type="ORF">Q4I30_001909</name>
</gene>
<keyword evidence="2" id="KW-1185">Reference proteome</keyword>
<name>A0AAW3AT53_9TRYP</name>
<dbReference type="PANTHER" id="PTHR11014:SF63">
    <property type="entry name" value="METALLOPEPTIDASE, PUTATIVE (AFU_ORTHOLOGUE AFUA_6G09600)-RELATED"/>
    <property type="match status" value="1"/>
</dbReference>
<dbReference type="PANTHER" id="PTHR11014">
    <property type="entry name" value="PEPTIDASE M20 FAMILY MEMBER"/>
    <property type="match status" value="1"/>
</dbReference>
<reference evidence="1 2" key="1">
    <citation type="submission" date="2024-02" db="EMBL/GenBank/DDBJ databases">
        <title>FIRST GENOME SEQUENCES OF Leishmania (Viannia) shawi, Leishmania (Viannia) lindenbergi AND Leishmania (Viannia) utingensis.</title>
        <authorList>
            <person name="Resadore F."/>
            <person name="Custodio M.G.F."/>
            <person name="Boite M.C."/>
            <person name="Cupolillo E."/>
            <person name="Ferreira G.E.M."/>
        </authorList>
    </citation>
    <scope>NUCLEOTIDE SEQUENCE [LARGE SCALE GENOMIC DNA]</scope>
    <source>
        <strain evidence="1 2">ITUB/BR/1977/M4964</strain>
    </source>
</reference>
<dbReference type="Gene3D" id="3.40.630.10">
    <property type="entry name" value="Zn peptidases"/>
    <property type="match status" value="1"/>
</dbReference>
<proteinExistence type="predicted"/>
<dbReference type="InterPro" id="IPR002933">
    <property type="entry name" value="Peptidase_M20"/>
</dbReference>
<organism evidence="1 2">
    <name type="scientific">Leishmania utingensis</name>
    <dbReference type="NCBI Taxonomy" id="653362"/>
    <lineage>
        <taxon>Eukaryota</taxon>
        <taxon>Discoba</taxon>
        <taxon>Euglenozoa</taxon>
        <taxon>Kinetoplastea</taxon>
        <taxon>Metakinetoplastina</taxon>
        <taxon>Trypanosomatida</taxon>
        <taxon>Trypanosomatidae</taxon>
        <taxon>Leishmaniinae</taxon>
        <taxon>Leishmania</taxon>
    </lineage>
</organism>
<dbReference type="InterPro" id="IPR017439">
    <property type="entry name" value="Amidohydrolase"/>
</dbReference>